<dbReference type="AlphaFoldDB" id="G8QUJ1"/>
<dbReference type="PROSITE" id="PS01117">
    <property type="entry name" value="HTH_MARR_1"/>
    <property type="match status" value="1"/>
</dbReference>
<dbReference type="PROSITE" id="PS50995">
    <property type="entry name" value="HTH_MARR_2"/>
    <property type="match status" value="1"/>
</dbReference>
<dbReference type="Gene3D" id="1.10.10.10">
    <property type="entry name" value="Winged helix-like DNA-binding domain superfamily/Winged helix DNA-binding domain"/>
    <property type="match status" value="1"/>
</dbReference>
<dbReference type="SMART" id="SM00347">
    <property type="entry name" value="HTH_MARR"/>
    <property type="match status" value="1"/>
</dbReference>
<dbReference type="InterPro" id="IPR039422">
    <property type="entry name" value="MarR/SlyA-like"/>
</dbReference>
<keyword evidence="1" id="KW-0805">Transcription regulation</keyword>
<dbReference type="EMBL" id="CP003155">
    <property type="protein sequence ID" value="AEV29224.1"/>
    <property type="molecule type" value="Genomic_DNA"/>
</dbReference>
<dbReference type="HOGENOM" id="CLU_083287_12_2_12"/>
<dbReference type="InterPro" id="IPR023187">
    <property type="entry name" value="Tscrpt_reg_MarR-type_CS"/>
</dbReference>
<dbReference type="KEGG" id="sgp:SpiGrapes_1413"/>
<protein>
    <submittedName>
        <fullName evidence="5">Transcriptional regulator</fullName>
    </submittedName>
</protein>
<feature type="domain" description="HTH marR-type" evidence="4">
    <location>
        <begin position="1"/>
        <end position="139"/>
    </location>
</feature>
<dbReference type="InterPro" id="IPR036390">
    <property type="entry name" value="WH_DNA-bd_sf"/>
</dbReference>
<dbReference type="GO" id="GO:0003677">
    <property type="term" value="F:DNA binding"/>
    <property type="evidence" value="ECO:0007669"/>
    <property type="project" value="UniProtKB-KW"/>
</dbReference>
<organism evidence="5 6">
    <name type="scientific">Sphaerochaeta pleomorpha (strain ATCC BAA-1885 / DSM 22778 / Grapes)</name>
    <dbReference type="NCBI Taxonomy" id="158190"/>
    <lineage>
        <taxon>Bacteria</taxon>
        <taxon>Pseudomonadati</taxon>
        <taxon>Spirochaetota</taxon>
        <taxon>Spirochaetia</taxon>
        <taxon>Spirochaetales</taxon>
        <taxon>Sphaerochaetaceae</taxon>
        <taxon>Sphaerochaeta</taxon>
    </lineage>
</organism>
<evidence type="ECO:0000256" key="2">
    <source>
        <dbReference type="ARBA" id="ARBA00023125"/>
    </source>
</evidence>
<proteinExistence type="predicted"/>
<dbReference type="STRING" id="158190.SpiGrapes_1413"/>
<dbReference type="SUPFAM" id="SSF46785">
    <property type="entry name" value="Winged helix' DNA-binding domain"/>
    <property type="match status" value="1"/>
</dbReference>
<evidence type="ECO:0000256" key="3">
    <source>
        <dbReference type="ARBA" id="ARBA00023163"/>
    </source>
</evidence>
<dbReference type="RefSeq" id="WP_014270073.1">
    <property type="nucleotide sequence ID" value="NC_016633.1"/>
</dbReference>
<accession>G8QUJ1</accession>
<dbReference type="Pfam" id="PF01047">
    <property type="entry name" value="MarR"/>
    <property type="match status" value="1"/>
</dbReference>
<keyword evidence="2" id="KW-0238">DNA-binding</keyword>
<gene>
    <name evidence="5" type="ordered locus">SpiGrapes_1413</name>
</gene>
<dbReference type="PANTHER" id="PTHR33164">
    <property type="entry name" value="TRANSCRIPTIONAL REGULATOR, MARR FAMILY"/>
    <property type="match status" value="1"/>
</dbReference>
<dbReference type="GO" id="GO:0003700">
    <property type="term" value="F:DNA-binding transcription factor activity"/>
    <property type="evidence" value="ECO:0007669"/>
    <property type="project" value="InterPro"/>
</dbReference>
<keyword evidence="3" id="KW-0804">Transcription</keyword>
<dbReference type="InterPro" id="IPR036388">
    <property type="entry name" value="WH-like_DNA-bd_sf"/>
</dbReference>
<evidence type="ECO:0000313" key="6">
    <source>
        <dbReference type="Proteomes" id="UP000005632"/>
    </source>
</evidence>
<dbReference type="eggNOG" id="COG1846">
    <property type="taxonomic scope" value="Bacteria"/>
</dbReference>
<reference evidence="5 6" key="1">
    <citation type="submission" date="2011-11" db="EMBL/GenBank/DDBJ databases">
        <title>Complete sequence of Spirochaeta sp. grapes.</title>
        <authorList>
            <consortium name="US DOE Joint Genome Institute"/>
            <person name="Lucas S."/>
            <person name="Han J."/>
            <person name="Lapidus A."/>
            <person name="Cheng J.-F."/>
            <person name="Goodwin L."/>
            <person name="Pitluck S."/>
            <person name="Peters L."/>
            <person name="Ovchinnikova G."/>
            <person name="Munk A.C."/>
            <person name="Detter J.C."/>
            <person name="Han C."/>
            <person name="Tapia R."/>
            <person name="Land M."/>
            <person name="Hauser L."/>
            <person name="Kyrpides N."/>
            <person name="Ivanova N."/>
            <person name="Pagani I."/>
            <person name="Ritalahtilisa K."/>
            <person name="Loeffler F."/>
            <person name="Woyke T."/>
        </authorList>
    </citation>
    <scope>NUCLEOTIDE SEQUENCE [LARGE SCALE GENOMIC DNA]</scope>
    <source>
        <strain evidence="6">ATCC BAA-1885 / DSM 22778 / Grapes</strain>
    </source>
</reference>
<evidence type="ECO:0000256" key="1">
    <source>
        <dbReference type="ARBA" id="ARBA00023015"/>
    </source>
</evidence>
<sequence>MDVLLKEEFIAAMHRFKKVGRSFLPCCGINMGEFFVMERISRDMPCSSTDISASEMQNHPQFTKPAVSQMLNSLEKKGYVHREIDKNDRRRIVVTLTADGEEVLKQGKTNFNNLVNQAIARFGEENTRQFISLVARLTDITEDLKDISPQDDKKEEHLD</sequence>
<evidence type="ECO:0000259" key="4">
    <source>
        <dbReference type="PROSITE" id="PS50995"/>
    </source>
</evidence>
<dbReference type="PRINTS" id="PR00598">
    <property type="entry name" value="HTHMARR"/>
</dbReference>
<dbReference type="GO" id="GO:0006950">
    <property type="term" value="P:response to stress"/>
    <property type="evidence" value="ECO:0007669"/>
    <property type="project" value="TreeGrafter"/>
</dbReference>
<dbReference type="PANTHER" id="PTHR33164:SF43">
    <property type="entry name" value="HTH-TYPE TRANSCRIPTIONAL REPRESSOR YETL"/>
    <property type="match status" value="1"/>
</dbReference>
<name>G8QUJ1_SPHPG</name>
<dbReference type="Proteomes" id="UP000005632">
    <property type="component" value="Chromosome"/>
</dbReference>
<dbReference type="InterPro" id="IPR000835">
    <property type="entry name" value="HTH_MarR-typ"/>
</dbReference>
<keyword evidence="6" id="KW-1185">Reference proteome</keyword>
<evidence type="ECO:0000313" key="5">
    <source>
        <dbReference type="EMBL" id="AEV29224.1"/>
    </source>
</evidence>